<dbReference type="Pfam" id="PF02631">
    <property type="entry name" value="RecX_HTH2"/>
    <property type="match status" value="1"/>
</dbReference>
<evidence type="ECO:0000256" key="2">
    <source>
        <dbReference type="ARBA" id="ARBA00009695"/>
    </source>
</evidence>
<keyword evidence="8" id="KW-1185">Reference proteome</keyword>
<dbReference type="OrthoDB" id="9813859at2"/>
<evidence type="ECO:0000313" key="7">
    <source>
        <dbReference type="EMBL" id="ORJ57701.1"/>
    </source>
</evidence>
<dbReference type="EMBL" id="NAAD01000017">
    <property type="protein sequence ID" value="ORJ57701.1"/>
    <property type="molecule type" value="Genomic_DNA"/>
</dbReference>
<dbReference type="Gene3D" id="1.10.10.10">
    <property type="entry name" value="Winged helix-like DNA-binding domain superfamily/Winged helix DNA-binding domain"/>
    <property type="match status" value="3"/>
</dbReference>
<dbReference type="InterPro" id="IPR003783">
    <property type="entry name" value="Regulatory_RecX"/>
</dbReference>
<evidence type="ECO:0000259" key="6">
    <source>
        <dbReference type="Pfam" id="PF21982"/>
    </source>
</evidence>
<evidence type="ECO:0000313" key="8">
    <source>
        <dbReference type="Proteomes" id="UP000193136"/>
    </source>
</evidence>
<dbReference type="PANTHER" id="PTHR33602">
    <property type="entry name" value="REGULATORY PROTEIN RECX FAMILY PROTEIN"/>
    <property type="match status" value="1"/>
</dbReference>
<dbReference type="Proteomes" id="UP000193136">
    <property type="component" value="Unassembled WGS sequence"/>
</dbReference>
<gene>
    <name evidence="7" type="ORF">B5V00_12895</name>
</gene>
<dbReference type="InterPro" id="IPR053924">
    <property type="entry name" value="RecX_HTH_2nd"/>
</dbReference>
<evidence type="ECO:0000256" key="1">
    <source>
        <dbReference type="ARBA" id="ARBA00004496"/>
    </source>
</evidence>
<sequence length="140" mass="15991">MLTRRDHSRAELQRKLLRRGFDTAAVAEVLERCRQLGYLDDRRYAEQLARSLAGSGRAVGRRLELELKKRGIESSLVEQACAAVDARTDRGNLISDLAARRYPGFDYARADDARRRRVVNFFLRRGFPLGEILAALNSER</sequence>
<dbReference type="STRING" id="1969733.B5V00_12895"/>
<comment type="similarity">
    <text evidence="2">Belongs to the RecX family.</text>
</comment>
<organism evidence="7 8">
    <name type="scientific">Geothermobacter hydrogeniphilus</name>
    <dbReference type="NCBI Taxonomy" id="1969733"/>
    <lineage>
        <taxon>Bacteria</taxon>
        <taxon>Pseudomonadati</taxon>
        <taxon>Thermodesulfobacteriota</taxon>
        <taxon>Desulfuromonadia</taxon>
        <taxon>Desulfuromonadales</taxon>
        <taxon>Geothermobacteraceae</taxon>
        <taxon>Geothermobacter</taxon>
    </lineage>
</organism>
<accession>A0A1X0XXQ9</accession>
<protein>
    <recommendedName>
        <fullName evidence="3">Regulatory protein RecX</fullName>
    </recommendedName>
</protein>
<keyword evidence="4" id="KW-0963">Cytoplasm</keyword>
<dbReference type="InterPro" id="IPR036388">
    <property type="entry name" value="WH-like_DNA-bd_sf"/>
</dbReference>
<feature type="domain" description="RecX second three-helical" evidence="5">
    <location>
        <begin position="40"/>
        <end position="80"/>
    </location>
</feature>
<comment type="caution">
    <text evidence="7">The sequence shown here is derived from an EMBL/GenBank/DDBJ whole genome shotgun (WGS) entry which is preliminary data.</text>
</comment>
<dbReference type="InterPro" id="IPR053926">
    <property type="entry name" value="RecX_HTH_1st"/>
</dbReference>
<comment type="subcellular location">
    <subcellularLocation>
        <location evidence="1">Cytoplasm</location>
    </subcellularLocation>
</comment>
<dbReference type="PANTHER" id="PTHR33602:SF1">
    <property type="entry name" value="REGULATORY PROTEIN RECX FAMILY PROTEIN"/>
    <property type="match status" value="1"/>
</dbReference>
<dbReference type="GO" id="GO:0005737">
    <property type="term" value="C:cytoplasm"/>
    <property type="evidence" value="ECO:0007669"/>
    <property type="project" value="UniProtKB-SubCell"/>
</dbReference>
<reference evidence="7 8" key="1">
    <citation type="submission" date="2017-03" db="EMBL/GenBank/DDBJ databases">
        <title>Genome sequence of Geothermobacter sp. EPR-M, Deep-Sea Iron Reducer.</title>
        <authorList>
            <person name="Tully B."/>
            <person name="Savalia P."/>
            <person name="Abuyen K."/>
            <person name="Baughan C."/>
            <person name="Romero E."/>
            <person name="Ronkowski C."/>
            <person name="Torres B."/>
            <person name="Tremblay J."/>
            <person name="Trujillo A."/>
            <person name="Tyler M."/>
            <person name="Perez-Rodriguez I."/>
            <person name="Amend J."/>
        </authorList>
    </citation>
    <scope>NUCLEOTIDE SEQUENCE [LARGE SCALE GENOMIC DNA]</scope>
    <source>
        <strain evidence="7 8">EPR-M</strain>
    </source>
</reference>
<evidence type="ECO:0000259" key="5">
    <source>
        <dbReference type="Pfam" id="PF02631"/>
    </source>
</evidence>
<evidence type="ECO:0000256" key="3">
    <source>
        <dbReference type="ARBA" id="ARBA00018111"/>
    </source>
</evidence>
<dbReference type="GO" id="GO:0006282">
    <property type="term" value="P:regulation of DNA repair"/>
    <property type="evidence" value="ECO:0007669"/>
    <property type="project" value="InterPro"/>
</dbReference>
<proteinExistence type="inferred from homology"/>
<dbReference type="AlphaFoldDB" id="A0A1X0XXQ9"/>
<name>A0A1X0XXQ9_9BACT</name>
<dbReference type="Pfam" id="PF21982">
    <property type="entry name" value="RecX_HTH1"/>
    <property type="match status" value="1"/>
</dbReference>
<evidence type="ECO:0000256" key="4">
    <source>
        <dbReference type="ARBA" id="ARBA00022490"/>
    </source>
</evidence>
<feature type="domain" description="RecX first three-helical" evidence="6">
    <location>
        <begin position="1"/>
        <end position="33"/>
    </location>
</feature>